<evidence type="ECO:0000259" key="3">
    <source>
        <dbReference type="PROSITE" id="PS50110"/>
    </source>
</evidence>
<keyword evidence="5" id="KW-1185">Reference proteome</keyword>
<dbReference type="RefSeq" id="WP_263712025.1">
    <property type="nucleotide sequence ID" value="NZ_JAOWKX010000004.1"/>
</dbReference>
<organism evidence="4 5">
    <name type="scientific">Fluctibacter corallii</name>
    <dbReference type="NCBI Taxonomy" id="2984329"/>
    <lineage>
        <taxon>Bacteria</taxon>
        <taxon>Pseudomonadati</taxon>
        <taxon>Pseudomonadota</taxon>
        <taxon>Gammaproteobacteria</taxon>
        <taxon>Alteromonadales</taxon>
        <taxon>Alteromonadaceae</taxon>
        <taxon>Fluctibacter</taxon>
    </lineage>
</organism>
<dbReference type="InterPro" id="IPR050595">
    <property type="entry name" value="Bact_response_regulator"/>
</dbReference>
<name>A0ABT3A841_9ALTE</name>
<dbReference type="InterPro" id="IPR001789">
    <property type="entry name" value="Sig_transdc_resp-reg_receiver"/>
</dbReference>
<feature type="modified residue" description="4-aspartylphosphate" evidence="2">
    <location>
        <position position="53"/>
    </location>
</feature>
<dbReference type="PROSITE" id="PS50110">
    <property type="entry name" value="RESPONSE_REGULATORY"/>
    <property type="match status" value="1"/>
</dbReference>
<evidence type="ECO:0000313" key="5">
    <source>
        <dbReference type="Proteomes" id="UP001652504"/>
    </source>
</evidence>
<dbReference type="Proteomes" id="UP001652504">
    <property type="component" value="Unassembled WGS sequence"/>
</dbReference>
<feature type="domain" description="Response regulatory" evidence="3">
    <location>
        <begin position="4"/>
        <end position="120"/>
    </location>
</feature>
<dbReference type="InterPro" id="IPR011006">
    <property type="entry name" value="CheY-like_superfamily"/>
</dbReference>
<dbReference type="Gene3D" id="3.40.50.2300">
    <property type="match status" value="1"/>
</dbReference>
<dbReference type="EMBL" id="JAOWKX010000004">
    <property type="protein sequence ID" value="MCV2884739.1"/>
    <property type="molecule type" value="Genomic_DNA"/>
</dbReference>
<comment type="caution">
    <text evidence="4">The sequence shown here is derived from an EMBL/GenBank/DDBJ whole genome shotgun (WGS) entry which is preliminary data.</text>
</comment>
<evidence type="ECO:0000256" key="2">
    <source>
        <dbReference type="PROSITE-ProRule" id="PRU00169"/>
    </source>
</evidence>
<dbReference type="SUPFAM" id="SSF52172">
    <property type="entry name" value="CheY-like"/>
    <property type="match status" value="1"/>
</dbReference>
<sequence length="120" mass="12923">MSKTILIVDDSASIRQVVTLTLEGAGYEVISAEDGVDGLSKLDGKKIHLIVSDVNMPNMDGLTFVGKAKQMEEYKFTPVLMLTTESSPELKAKGKEAGAKAWLVKPFKPDLLLGAISKLT</sequence>
<evidence type="ECO:0000256" key="1">
    <source>
        <dbReference type="ARBA" id="ARBA00022553"/>
    </source>
</evidence>
<reference evidence="4 5" key="1">
    <citation type="submission" date="2022-10" db="EMBL/GenBank/DDBJ databases">
        <title>Aestuariibacter sp. AA17 isolated from Montipora capitata coral fragment.</title>
        <authorList>
            <person name="Emsley S.A."/>
            <person name="Pfannmuller K.M."/>
            <person name="Loughran R.M."/>
            <person name="Shlafstein M."/>
            <person name="Papke E."/>
            <person name="Saw J.H."/>
            <person name="Ushijima B."/>
            <person name="Videau P."/>
        </authorList>
    </citation>
    <scope>NUCLEOTIDE SEQUENCE [LARGE SCALE GENOMIC DNA]</scope>
    <source>
        <strain evidence="4 5">AA17</strain>
    </source>
</reference>
<accession>A0ABT3A841</accession>
<keyword evidence="1 2" id="KW-0597">Phosphoprotein</keyword>
<dbReference type="PANTHER" id="PTHR44591:SF25">
    <property type="entry name" value="CHEMOTAXIS TWO-COMPONENT RESPONSE REGULATOR"/>
    <property type="match status" value="1"/>
</dbReference>
<dbReference type="SMART" id="SM00448">
    <property type="entry name" value="REC"/>
    <property type="match status" value="1"/>
</dbReference>
<gene>
    <name evidence="4" type="ORF">OE749_08525</name>
</gene>
<proteinExistence type="predicted"/>
<evidence type="ECO:0000313" key="4">
    <source>
        <dbReference type="EMBL" id="MCV2884739.1"/>
    </source>
</evidence>
<dbReference type="PANTHER" id="PTHR44591">
    <property type="entry name" value="STRESS RESPONSE REGULATOR PROTEIN 1"/>
    <property type="match status" value="1"/>
</dbReference>
<dbReference type="Pfam" id="PF00072">
    <property type="entry name" value="Response_reg"/>
    <property type="match status" value="1"/>
</dbReference>
<protein>
    <submittedName>
        <fullName evidence="4">Response regulator</fullName>
    </submittedName>
</protein>